<feature type="region of interest" description="Disordered" evidence="1">
    <location>
        <begin position="227"/>
        <end position="251"/>
    </location>
</feature>
<sequence length="303" mass="34242">MVPQPKFKEPKHFSKTKDKGSWYCNVCAAPERANQESMTRADAVRHERTRAHTRLVERQQQQEAWQPAVDYSGWEAPAEWYTSWDASSRVDKMPDYIPFWRDGVMAAERGEQVGKLEDFLEQFERNIRQRNSKDGQWGHDIGLNMWGGSPALDAWGVKKQAKPAWKTEQWDGPETGWGIADTGAGWGIPDAGDDWNAVDTGSWGVPADADPWAIADETGWGAREADWGVSTATESSRKGDSSAANKVHGDVSDRDLRTFMEKIVLQEHASPARREQMRKFSELSTEDKIRQIQDAARVLRSHA</sequence>
<organism evidence="2 3">
    <name type="scientific">Daedalea quercina L-15889</name>
    <dbReference type="NCBI Taxonomy" id="1314783"/>
    <lineage>
        <taxon>Eukaryota</taxon>
        <taxon>Fungi</taxon>
        <taxon>Dikarya</taxon>
        <taxon>Basidiomycota</taxon>
        <taxon>Agaricomycotina</taxon>
        <taxon>Agaricomycetes</taxon>
        <taxon>Polyporales</taxon>
        <taxon>Fomitopsis</taxon>
    </lineage>
</organism>
<evidence type="ECO:0000313" key="2">
    <source>
        <dbReference type="EMBL" id="KZT72778.1"/>
    </source>
</evidence>
<evidence type="ECO:0000256" key="1">
    <source>
        <dbReference type="SAM" id="MobiDB-lite"/>
    </source>
</evidence>
<protein>
    <submittedName>
        <fullName evidence="2">Uncharacterized protein</fullName>
    </submittedName>
</protein>
<dbReference type="OrthoDB" id="2800934at2759"/>
<accession>A0A165T113</accession>
<feature type="region of interest" description="Disordered" evidence="1">
    <location>
        <begin position="267"/>
        <end position="286"/>
    </location>
</feature>
<evidence type="ECO:0000313" key="3">
    <source>
        <dbReference type="Proteomes" id="UP000076727"/>
    </source>
</evidence>
<proteinExistence type="predicted"/>
<feature type="compositionally biased region" description="Basic and acidic residues" evidence="1">
    <location>
        <begin position="270"/>
        <end position="286"/>
    </location>
</feature>
<reference evidence="2 3" key="1">
    <citation type="journal article" date="2016" name="Mol. Biol. Evol.">
        <title>Comparative Genomics of Early-Diverging Mushroom-Forming Fungi Provides Insights into the Origins of Lignocellulose Decay Capabilities.</title>
        <authorList>
            <person name="Nagy L.G."/>
            <person name="Riley R."/>
            <person name="Tritt A."/>
            <person name="Adam C."/>
            <person name="Daum C."/>
            <person name="Floudas D."/>
            <person name="Sun H."/>
            <person name="Yadav J.S."/>
            <person name="Pangilinan J."/>
            <person name="Larsson K.H."/>
            <person name="Matsuura K."/>
            <person name="Barry K."/>
            <person name="Labutti K."/>
            <person name="Kuo R."/>
            <person name="Ohm R.A."/>
            <person name="Bhattacharya S.S."/>
            <person name="Shirouzu T."/>
            <person name="Yoshinaga Y."/>
            <person name="Martin F.M."/>
            <person name="Grigoriev I.V."/>
            <person name="Hibbett D.S."/>
        </authorList>
    </citation>
    <scope>NUCLEOTIDE SEQUENCE [LARGE SCALE GENOMIC DNA]</scope>
    <source>
        <strain evidence="2 3">L-15889</strain>
    </source>
</reference>
<dbReference type="Proteomes" id="UP000076727">
    <property type="component" value="Unassembled WGS sequence"/>
</dbReference>
<keyword evidence="3" id="KW-1185">Reference proteome</keyword>
<dbReference type="AlphaFoldDB" id="A0A165T113"/>
<name>A0A165T113_9APHY</name>
<dbReference type="EMBL" id="KV429039">
    <property type="protein sequence ID" value="KZT72778.1"/>
    <property type="molecule type" value="Genomic_DNA"/>
</dbReference>
<gene>
    <name evidence="2" type="ORF">DAEQUDRAFT_808763</name>
</gene>
<dbReference type="STRING" id="1314783.A0A165T113"/>